<dbReference type="SUPFAM" id="SSF51735">
    <property type="entry name" value="NAD(P)-binding Rossmann-fold domains"/>
    <property type="match status" value="1"/>
</dbReference>
<proteinExistence type="predicted"/>
<dbReference type="Proteomes" id="UP000266273">
    <property type="component" value="Unassembled WGS sequence"/>
</dbReference>
<accession>A0A397QDW7</accession>
<keyword evidence="4" id="KW-0670">Pyruvate</keyword>
<dbReference type="InterPro" id="IPR036291">
    <property type="entry name" value="NAD(P)-bd_dom_sf"/>
</dbReference>
<feature type="domain" description="D-isomer specific 2-hydroxyacid dehydrogenase NAD-binding" evidence="3">
    <location>
        <begin position="102"/>
        <end position="278"/>
    </location>
</feature>
<comment type="caution">
    <text evidence="4">The sequence shown here is derived from an EMBL/GenBank/DDBJ whole genome shotgun (WGS) entry which is preliminary data.</text>
</comment>
<dbReference type="Pfam" id="PF02826">
    <property type="entry name" value="2-Hacid_dh_C"/>
    <property type="match status" value="1"/>
</dbReference>
<sequence>MAILLLISDMDPEEWDEAITRLAQQRRVRVWPYLEDPAEIEYAIVWKPPRGALQGFPNLRAIFSMGAGVDHLVGDPDLPDVPIVRFVADDLTEQMSEYVLHHVLLHHRRHLEYAEQQARKVWNPLPQPTAREVRVGVMGCGVLGSAAAAKLGAIGFQTRGWSRTRKDIPGVTTYAGSDEFLTFLGGTDILVCLLPLTPQTRGLLGGKLIAAMAPDGALPGRVIINAGRGGLQNEAEILAALEDGTLWAASLDVFETEPLPESSPLWRHPRVVVTPHNAAVSRPEPLFDYVLDQIQRFERGEGLDNVVDVQRGY</sequence>
<dbReference type="SUPFAM" id="SSF52283">
    <property type="entry name" value="Formate/glycerate dehydrogenase catalytic domain-like"/>
    <property type="match status" value="1"/>
</dbReference>
<dbReference type="Gene3D" id="3.40.50.720">
    <property type="entry name" value="NAD(P)-binding Rossmann-like Domain"/>
    <property type="match status" value="2"/>
</dbReference>
<evidence type="ECO:0000313" key="4">
    <source>
        <dbReference type="EMBL" id="RIA56274.1"/>
    </source>
</evidence>
<dbReference type="EMBL" id="QXDF01000001">
    <property type="protein sequence ID" value="RIA56274.1"/>
    <property type="molecule type" value="Genomic_DNA"/>
</dbReference>
<dbReference type="GO" id="GO:0016491">
    <property type="term" value="F:oxidoreductase activity"/>
    <property type="evidence" value="ECO:0007669"/>
    <property type="project" value="UniProtKB-KW"/>
</dbReference>
<protein>
    <submittedName>
        <fullName evidence="4">Glyoxylate/hydroxypyruvate reductase A</fullName>
    </submittedName>
</protein>
<dbReference type="OrthoDB" id="9787219at2"/>
<dbReference type="GO" id="GO:0051287">
    <property type="term" value="F:NAD binding"/>
    <property type="evidence" value="ECO:0007669"/>
    <property type="project" value="InterPro"/>
</dbReference>
<keyword evidence="2" id="KW-0520">NAD</keyword>
<organism evidence="4 5">
    <name type="scientific">Dichotomicrobium thermohalophilum</name>
    <dbReference type="NCBI Taxonomy" id="933063"/>
    <lineage>
        <taxon>Bacteria</taxon>
        <taxon>Pseudomonadati</taxon>
        <taxon>Pseudomonadota</taxon>
        <taxon>Alphaproteobacteria</taxon>
        <taxon>Hyphomicrobiales</taxon>
        <taxon>Hyphomicrobiaceae</taxon>
        <taxon>Dichotomicrobium</taxon>
    </lineage>
</organism>
<name>A0A397QDW7_9HYPH</name>
<dbReference type="AlphaFoldDB" id="A0A397QDW7"/>
<dbReference type="CDD" id="cd12164">
    <property type="entry name" value="GDH_like_2"/>
    <property type="match status" value="1"/>
</dbReference>
<keyword evidence="1" id="KW-0560">Oxidoreductase</keyword>
<dbReference type="PANTHER" id="PTHR43333">
    <property type="entry name" value="2-HACID_DH_C DOMAIN-CONTAINING PROTEIN"/>
    <property type="match status" value="1"/>
</dbReference>
<evidence type="ECO:0000259" key="3">
    <source>
        <dbReference type="Pfam" id="PF02826"/>
    </source>
</evidence>
<reference evidence="4 5" key="1">
    <citation type="submission" date="2018-08" db="EMBL/GenBank/DDBJ databases">
        <title>Genomic Encyclopedia of Archaeal and Bacterial Type Strains, Phase II (KMG-II): from individual species to whole genera.</title>
        <authorList>
            <person name="Goeker M."/>
        </authorList>
    </citation>
    <scope>NUCLEOTIDE SEQUENCE [LARGE SCALE GENOMIC DNA]</scope>
    <source>
        <strain evidence="4 5">DSM 5002</strain>
    </source>
</reference>
<evidence type="ECO:0000256" key="1">
    <source>
        <dbReference type="ARBA" id="ARBA00023002"/>
    </source>
</evidence>
<evidence type="ECO:0000256" key="2">
    <source>
        <dbReference type="ARBA" id="ARBA00023027"/>
    </source>
</evidence>
<evidence type="ECO:0000313" key="5">
    <source>
        <dbReference type="Proteomes" id="UP000266273"/>
    </source>
</evidence>
<dbReference type="PANTHER" id="PTHR43333:SF1">
    <property type="entry name" value="D-ISOMER SPECIFIC 2-HYDROXYACID DEHYDROGENASE NAD-BINDING DOMAIN-CONTAINING PROTEIN"/>
    <property type="match status" value="1"/>
</dbReference>
<dbReference type="InterPro" id="IPR006140">
    <property type="entry name" value="D-isomer_DH_NAD-bd"/>
</dbReference>
<keyword evidence="5" id="KW-1185">Reference proteome</keyword>
<gene>
    <name evidence="4" type="ORF">BXY53_1377</name>
</gene>